<keyword evidence="2" id="KW-1185">Reference proteome</keyword>
<dbReference type="GeneID" id="77954675"/>
<reference evidence="1" key="1">
    <citation type="submission" date="2021-11" db="EMBL/GenBank/DDBJ databases">
        <authorList>
            <person name="Furlong K.P."/>
            <person name="Ghanmi N."/>
            <person name="Islam M.S."/>
            <person name="Jung D."/>
            <person name="Madani M.T."/>
            <person name="Petrova A."/>
            <person name="Ristovski M."/>
            <person name="Salikini A."/>
            <person name="Uppal M."/>
            <person name="Tran A."/>
            <person name="Tremblay V."/>
            <person name="Williams E."/>
            <person name="Giles L."/>
            <person name="McCarthy L."/>
            <person name="Wheaton K.A."/>
            <person name="Chan K."/>
            <person name="Rudner A.D."/>
            <person name="Beyer A.R."/>
            <person name="Chong R.A."/>
            <person name="Edgington N.P."/>
            <person name="Freise A.C."/>
            <person name="Garcia Costas A.M."/>
            <person name="Gibb B.P."/>
            <person name="Klyczek K.K."/>
            <person name="Swerdlow S.J."/>
            <person name="Garlena R.A."/>
            <person name="Russell D.A."/>
            <person name="Jacobs-Sera D."/>
            <person name="Hatfull G.F."/>
        </authorList>
    </citation>
    <scope>NUCLEOTIDE SEQUENCE</scope>
</reference>
<gene>
    <name evidence="1" type="primary">30</name>
    <name evidence="1" type="ORF">SEA_CREWMATE_30</name>
</gene>
<dbReference type="EMBL" id="OL549189">
    <property type="protein sequence ID" value="UIW13282.1"/>
    <property type="molecule type" value="Genomic_DNA"/>
</dbReference>
<proteinExistence type="predicted"/>
<name>A0AA48Y4E6_9CAUD</name>
<protein>
    <submittedName>
        <fullName evidence="1">Uncharacterized protein</fullName>
    </submittedName>
</protein>
<dbReference type="KEGG" id="vg:77954675"/>
<evidence type="ECO:0000313" key="1">
    <source>
        <dbReference type="EMBL" id="UIW13282.1"/>
    </source>
</evidence>
<sequence length="39" mass="4295">MSLIRRLAYRAGLRPRPGSILYSPSAALVYAVLDAYKGK</sequence>
<dbReference type="RefSeq" id="YP_010678281.1">
    <property type="nucleotide sequence ID" value="NC_071033.1"/>
</dbReference>
<organism evidence="1 2">
    <name type="scientific">Arthrobacter phage Crewmate</name>
    <dbReference type="NCBI Taxonomy" id="2832317"/>
    <lineage>
        <taxon>Viruses</taxon>
        <taxon>Duplodnaviria</taxon>
        <taxon>Heunggongvirae</taxon>
        <taxon>Uroviricota</taxon>
        <taxon>Caudoviricetes</taxon>
        <taxon>Casidaviridae</taxon>
        <taxon>Manhattanvirus</taxon>
        <taxon>Manhattanvirus crewmate</taxon>
    </lineage>
</organism>
<dbReference type="Proteomes" id="UP001200761">
    <property type="component" value="Segment"/>
</dbReference>
<evidence type="ECO:0000313" key="2">
    <source>
        <dbReference type="Proteomes" id="UP001200761"/>
    </source>
</evidence>
<accession>A0AA48Y4E6</accession>